<evidence type="ECO:0000259" key="1">
    <source>
        <dbReference type="Pfam" id="PF03537"/>
    </source>
</evidence>
<sequence precursor="true">MTASSLARLGVSWIVVACAAVAILLLSVAWVRPALAASKRVSSTGIGAVAFFYGANVQAERFQPFDTVVIEPDSGFDPRTHTAHCPNWYAYVSVGEVTKQRAYYARMPKTWFAGSNTAWSSTIVDQTAPGWPAFFVDEIVKPLWERGYRGFFLDTLDSYQLVAKTDVERVHQQAGIVAVLHALKARYPQAQLILNRGFDMLPRVHEQVAAVAFESLFGRWDQSNQRYDDVPENDREWLLGQARQIHERYRLPVISIDYCPPGNDTCRRDIVRKIAALGLVPYVTDGGLQTIGDGGTVLGDRAPLRKVKFRRRRSVTLTDTQ</sequence>
<dbReference type="eggNOG" id="COG3868">
    <property type="taxonomic scope" value="Bacteria"/>
</dbReference>
<proteinExistence type="predicted"/>
<dbReference type="AlphaFoldDB" id="B2JCL1"/>
<dbReference type="EMBL" id="CP001043">
    <property type="protein sequence ID" value="ACC71012.1"/>
    <property type="molecule type" value="Genomic_DNA"/>
</dbReference>
<feature type="domain" description="Glycoside-hydrolase family GH114 TIM-barrel" evidence="1">
    <location>
        <begin position="88"/>
        <end position="288"/>
    </location>
</feature>
<dbReference type="STRING" id="391038.Bphy_1831"/>
<dbReference type="SUPFAM" id="SSF51445">
    <property type="entry name" value="(Trans)glycosidases"/>
    <property type="match status" value="1"/>
</dbReference>
<keyword evidence="3" id="KW-1185">Reference proteome</keyword>
<dbReference type="KEGG" id="bph:Bphy_1831"/>
<evidence type="ECO:0000313" key="3">
    <source>
        <dbReference type="Proteomes" id="UP000001192"/>
    </source>
</evidence>
<dbReference type="InterPro" id="IPR013785">
    <property type="entry name" value="Aldolase_TIM"/>
</dbReference>
<dbReference type="HOGENOM" id="CLU_067038_0_0_4"/>
<evidence type="ECO:0000313" key="2">
    <source>
        <dbReference type="EMBL" id="ACC71012.1"/>
    </source>
</evidence>
<reference evidence="3" key="1">
    <citation type="journal article" date="2014" name="Stand. Genomic Sci.">
        <title>Complete genome sequence of Burkholderia phymatum STM815(T), a broad host range and efficient nitrogen-fixing symbiont of Mimosa species.</title>
        <authorList>
            <person name="Moulin L."/>
            <person name="Klonowska A."/>
            <person name="Caroline B."/>
            <person name="Booth K."/>
            <person name="Vriezen J.A."/>
            <person name="Melkonian R."/>
            <person name="James E.K."/>
            <person name="Young J.P."/>
            <person name="Bena G."/>
            <person name="Hauser L."/>
            <person name="Land M."/>
            <person name="Kyrpides N."/>
            <person name="Bruce D."/>
            <person name="Chain P."/>
            <person name="Copeland A."/>
            <person name="Pitluck S."/>
            <person name="Woyke T."/>
            <person name="Lizotte-Waniewski M."/>
            <person name="Bristow J."/>
            <person name="Riley M."/>
        </authorList>
    </citation>
    <scope>NUCLEOTIDE SEQUENCE [LARGE SCALE GENOMIC DNA]</scope>
    <source>
        <strain evidence="3">DSM 17167 / CIP 108236 / LMG 21445 / STM815</strain>
    </source>
</reference>
<dbReference type="PANTHER" id="PTHR35882">
    <property type="entry name" value="PELA"/>
    <property type="match status" value="1"/>
</dbReference>
<protein>
    <recommendedName>
        <fullName evidence="1">Glycoside-hydrolase family GH114 TIM-barrel domain-containing protein</fullName>
    </recommendedName>
</protein>
<dbReference type="InterPro" id="IPR017853">
    <property type="entry name" value="GH"/>
</dbReference>
<gene>
    <name evidence="2" type="ordered locus">Bphy_1831</name>
</gene>
<organism evidence="2 3">
    <name type="scientific">Paraburkholderia phymatum (strain DSM 17167 / CIP 108236 / LMG 21445 / STM815)</name>
    <name type="common">Burkholderia phymatum</name>
    <dbReference type="NCBI Taxonomy" id="391038"/>
    <lineage>
        <taxon>Bacteria</taxon>
        <taxon>Pseudomonadati</taxon>
        <taxon>Pseudomonadota</taxon>
        <taxon>Betaproteobacteria</taxon>
        <taxon>Burkholderiales</taxon>
        <taxon>Burkholderiaceae</taxon>
        <taxon>Paraburkholderia</taxon>
    </lineage>
</organism>
<dbReference type="Gene3D" id="3.20.20.70">
    <property type="entry name" value="Aldolase class I"/>
    <property type="match status" value="1"/>
</dbReference>
<name>B2JCL1_PARP8</name>
<dbReference type="Pfam" id="PF03537">
    <property type="entry name" value="Glyco_hydro_114"/>
    <property type="match status" value="1"/>
</dbReference>
<dbReference type="OrthoDB" id="7292394at2"/>
<accession>B2JCL1</accession>
<dbReference type="Proteomes" id="UP000001192">
    <property type="component" value="Chromosome 1"/>
</dbReference>
<dbReference type="RefSeq" id="WP_012401222.1">
    <property type="nucleotide sequence ID" value="NC_010622.1"/>
</dbReference>
<dbReference type="InterPro" id="IPR004352">
    <property type="entry name" value="GH114_TIM-barrel"/>
</dbReference>
<dbReference type="PANTHER" id="PTHR35882:SF2">
    <property type="entry name" value="PELA"/>
    <property type="match status" value="1"/>
</dbReference>